<dbReference type="Gene3D" id="3.30.465.10">
    <property type="match status" value="1"/>
</dbReference>
<gene>
    <name evidence="8" type="ORF">METZ01_LOCUS363161</name>
</gene>
<evidence type="ECO:0000259" key="7">
    <source>
        <dbReference type="PROSITE" id="PS51387"/>
    </source>
</evidence>
<evidence type="ECO:0000256" key="3">
    <source>
        <dbReference type="ARBA" id="ARBA00022692"/>
    </source>
</evidence>
<evidence type="ECO:0000256" key="6">
    <source>
        <dbReference type="ARBA" id="ARBA00023136"/>
    </source>
</evidence>
<dbReference type="InterPro" id="IPR040165">
    <property type="entry name" value="Diminuto-like"/>
</dbReference>
<accession>A0A382SM68</accession>
<evidence type="ECO:0000256" key="4">
    <source>
        <dbReference type="ARBA" id="ARBA00022989"/>
    </source>
</evidence>
<dbReference type="InterPro" id="IPR006094">
    <property type="entry name" value="Oxid_FAD_bind_N"/>
</dbReference>
<protein>
    <recommendedName>
        <fullName evidence="2">Delta(24)-sterol reductase</fullName>
        <ecNumber evidence="2">1.3.1.72</ecNumber>
    </recommendedName>
</protein>
<dbReference type="PROSITE" id="PS51387">
    <property type="entry name" value="FAD_PCMH"/>
    <property type="match status" value="1"/>
</dbReference>
<feature type="domain" description="FAD-binding PCMH-type" evidence="7">
    <location>
        <begin position="15"/>
        <end position="171"/>
    </location>
</feature>
<dbReference type="GO" id="GO:0016020">
    <property type="term" value="C:membrane"/>
    <property type="evidence" value="ECO:0007669"/>
    <property type="project" value="UniProtKB-SubCell"/>
</dbReference>
<name>A0A382SM68_9ZZZZ</name>
<dbReference type="InterPro" id="IPR036318">
    <property type="entry name" value="FAD-bd_PCMH-like_sf"/>
</dbReference>
<reference evidence="8" key="1">
    <citation type="submission" date="2018-05" db="EMBL/GenBank/DDBJ databases">
        <authorList>
            <person name="Lanie J.A."/>
            <person name="Ng W.-L."/>
            <person name="Kazmierczak K.M."/>
            <person name="Andrzejewski T.M."/>
            <person name="Davidsen T.M."/>
            <person name="Wayne K.J."/>
            <person name="Tettelin H."/>
            <person name="Glass J.I."/>
            <person name="Rusch D."/>
            <person name="Podicherti R."/>
            <person name="Tsui H.-C.T."/>
            <person name="Winkler M.E."/>
        </authorList>
    </citation>
    <scope>NUCLEOTIDE SEQUENCE</scope>
</reference>
<dbReference type="SUPFAM" id="SSF56176">
    <property type="entry name" value="FAD-binding/transporter-associated domain-like"/>
    <property type="match status" value="1"/>
</dbReference>
<dbReference type="GO" id="GO:0071949">
    <property type="term" value="F:FAD binding"/>
    <property type="evidence" value="ECO:0007669"/>
    <property type="project" value="InterPro"/>
</dbReference>
<keyword evidence="6" id="KW-0472">Membrane</keyword>
<dbReference type="GO" id="GO:0050614">
    <property type="term" value="F:Delta24-sterol reductase activity"/>
    <property type="evidence" value="ECO:0007669"/>
    <property type="project" value="UniProtKB-EC"/>
</dbReference>
<comment type="subcellular location">
    <subcellularLocation>
        <location evidence="1">Membrane</location>
        <topology evidence="1">Single-pass membrane protein</topology>
    </subcellularLocation>
</comment>
<dbReference type="GO" id="GO:0005737">
    <property type="term" value="C:cytoplasm"/>
    <property type="evidence" value="ECO:0007669"/>
    <property type="project" value="TreeGrafter"/>
</dbReference>
<evidence type="ECO:0000256" key="1">
    <source>
        <dbReference type="ARBA" id="ARBA00004167"/>
    </source>
</evidence>
<evidence type="ECO:0000313" key="8">
    <source>
        <dbReference type="EMBL" id="SVD10307.1"/>
    </source>
</evidence>
<dbReference type="AlphaFoldDB" id="A0A382SM68"/>
<feature type="non-terminal residue" evidence="8">
    <location>
        <position position="171"/>
    </location>
</feature>
<dbReference type="GO" id="GO:0008202">
    <property type="term" value="P:steroid metabolic process"/>
    <property type="evidence" value="ECO:0007669"/>
    <property type="project" value="TreeGrafter"/>
</dbReference>
<proteinExistence type="predicted"/>
<evidence type="ECO:0000256" key="2">
    <source>
        <dbReference type="ARBA" id="ARBA00012405"/>
    </source>
</evidence>
<dbReference type="EC" id="1.3.1.72" evidence="2"/>
<dbReference type="GO" id="GO:0000246">
    <property type="term" value="F:Delta24(24-1) sterol reductase activity"/>
    <property type="evidence" value="ECO:0007669"/>
    <property type="project" value="TreeGrafter"/>
</dbReference>
<sequence length="171" mass="19034">MKIKENFALSGWGNFKTKNCKVIIFDSSEELHYLNGKKNIIARGEGKSYYDQSFSKQEVVSTVKLNKILSFDEETGLLNCESGITLEKIIKDFLPSGWFPYVVPGTKKLTIGGMIAANIHGKNHHKVGGMVNFVEEITLFDGQKLLKCSRKNKSDLFFSTFGGMGLTGLIV</sequence>
<dbReference type="EMBL" id="UINC01129727">
    <property type="protein sequence ID" value="SVD10307.1"/>
    <property type="molecule type" value="Genomic_DNA"/>
</dbReference>
<dbReference type="PANTHER" id="PTHR10801">
    <property type="entry name" value="24-DEHYDROCHOLESTEROL REDUCTASE"/>
    <property type="match status" value="1"/>
</dbReference>
<dbReference type="Pfam" id="PF01565">
    <property type="entry name" value="FAD_binding_4"/>
    <property type="match status" value="1"/>
</dbReference>
<dbReference type="InterPro" id="IPR016169">
    <property type="entry name" value="FAD-bd_PCMH_sub2"/>
</dbReference>
<organism evidence="8">
    <name type="scientific">marine metagenome</name>
    <dbReference type="NCBI Taxonomy" id="408172"/>
    <lineage>
        <taxon>unclassified sequences</taxon>
        <taxon>metagenomes</taxon>
        <taxon>ecological metagenomes</taxon>
    </lineage>
</organism>
<keyword evidence="4" id="KW-1133">Transmembrane helix</keyword>
<keyword evidence="5" id="KW-0560">Oxidoreductase</keyword>
<dbReference type="InterPro" id="IPR016166">
    <property type="entry name" value="FAD-bd_PCMH"/>
</dbReference>
<dbReference type="PANTHER" id="PTHR10801:SF0">
    <property type="entry name" value="DELTA(24)-STEROL REDUCTASE"/>
    <property type="match status" value="1"/>
</dbReference>
<evidence type="ECO:0000256" key="5">
    <source>
        <dbReference type="ARBA" id="ARBA00023002"/>
    </source>
</evidence>
<keyword evidence="3" id="KW-0812">Transmembrane</keyword>